<dbReference type="EMBL" id="JAIQCV010000002">
    <property type="protein sequence ID" value="KAH1121796.1"/>
    <property type="molecule type" value="Genomic_DNA"/>
</dbReference>
<evidence type="ECO:0000256" key="1">
    <source>
        <dbReference type="SAM" id="MobiDB-lite"/>
    </source>
</evidence>
<sequence length="221" mass="24475">MLTEMLLDCETRQLEIVTDVPIQANLINRQKDDGHNNSKQDSSRGYSRNYNQGFKHKGGSRGTYCGRRRGGMSMVLMGNGQSVPVTNIDSSTVFTSSRALQLKNVLHDSQTWITLLVGHMHNGLYKFDAYNYWGDWLPTEVLQGRTINTNCSFGQQGVFFLDLALIIKVSSILLVMARFSSQGDDRSVGPVPGEGSSSPTNREVSCEDFSPIQNSNGQSEV</sequence>
<protein>
    <submittedName>
        <fullName evidence="2">Uncharacterized protein</fullName>
    </submittedName>
</protein>
<evidence type="ECO:0000313" key="3">
    <source>
        <dbReference type="Proteomes" id="UP000828251"/>
    </source>
</evidence>
<feature type="compositionally biased region" description="Basic and acidic residues" evidence="1">
    <location>
        <begin position="29"/>
        <end position="42"/>
    </location>
</feature>
<feature type="region of interest" description="Disordered" evidence="1">
    <location>
        <begin position="182"/>
        <end position="221"/>
    </location>
</feature>
<proteinExistence type="predicted"/>
<keyword evidence="3" id="KW-1185">Reference proteome</keyword>
<feature type="compositionally biased region" description="Polar residues" evidence="1">
    <location>
        <begin position="43"/>
        <end position="52"/>
    </location>
</feature>
<reference evidence="2 3" key="1">
    <citation type="journal article" date="2021" name="Plant Biotechnol. J.">
        <title>Multi-omics assisted identification of the key and species-specific regulatory components of drought-tolerant mechanisms in Gossypium stocksii.</title>
        <authorList>
            <person name="Yu D."/>
            <person name="Ke L."/>
            <person name="Zhang D."/>
            <person name="Wu Y."/>
            <person name="Sun Y."/>
            <person name="Mei J."/>
            <person name="Sun J."/>
            <person name="Sun Y."/>
        </authorList>
    </citation>
    <scope>NUCLEOTIDE SEQUENCE [LARGE SCALE GENOMIC DNA]</scope>
    <source>
        <strain evidence="3">cv. E1</strain>
        <tissue evidence="2">Leaf</tissue>
    </source>
</reference>
<dbReference type="AlphaFoldDB" id="A0A9D3WCY1"/>
<comment type="caution">
    <text evidence="2">The sequence shown here is derived from an EMBL/GenBank/DDBJ whole genome shotgun (WGS) entry which is preliminary data.</text>
</comment>
<name>A0A9D3WCY1_9ROSI</name>
<feature type="compositionally biased region" description="Polar residues" evidence="1">
    <location>
        <begin position="211"/>
        <end position="221"/>
    </location>
</feature>
<gene>
    <name evidence="2" type="ORF">J1N35_004956</name>
</gene>
<organism evidence="2 3">
    <name type="scientific">Gossypium stocksii</name>
    <dbReference type="NCBI Taxonomy" id="47602"/>
    <lineage>
        <taxon>Eukaryota</taxon>
        <taxon>Viridiplantae</taxon>
        <taxon>Streptophyta</taxon>
        <taxon>Embryophyta</taxon>
        <taxon>Tracheophyta</taxon>
        <taxon>Spermatophyta</taxon>
        <taxon>Magnoliopsida</taxon>
        <taxon>eudicotyledons</taxon>
        <taxon>Gunneridae</taxon>
        <taxon>Pentapetalae</taxon>
        <taxon>rosids</taxon>
        <taxon>malvids</taxon>
        <taxon>Malvales</taxon>
        <taxon>Malvaceae</taxon>
        <taxon>Malvoideae</taxon>
        <taxon>Gossypium</taxon>
    </lineage>
</organism>
<feature type="region of interest" description="Disordered" evidence="1">
    <location>
        <begin position="27"/>
        <end position="63"/>
    </location>
</feature>
<dbReference type="Proteomes" id="UP000828251">
    <property type="component" value="Unassembled WGS sequence"/>
</dbReference>
<feature type="compositionally biased region" description="Low complexity" evidence="1">
    <location>
        <begin position="188"/>
        <end position="199"/>
    </location>
</feature>
<accession>A0A9D3WCY1</accession>
<evidence type="ECO:0000313" key="2">
    <source>
        <dbReference type="EMBL" id="KAH1121796.1"/>
    </source>
</evidence>